<keyword evidence="1" id="KW-0812">Transmembrane</keyword>
<keyword evidence="1" id="KW-0472">Membrane</keyword>
<dbReference type="RefSeq" id="WP_185138999.1">
    <property type="nucleotide sequence ID" value="NZ_JACJVR010000110.1"/>
</dbReference>
<dbReference type="Proteomes" id="UP000553776">
    <property type="component" value="Unassembled WGS sequence"/>
</dbReference>
<evidence type="ECO:0000256" key="1">
    <source>
        <dbReference type="SAM" id="Phobius"/>
    </source>
</evidence>
<organism evidence="2 3">
    <name type="scientific">Cohnella xylanilytica</name>
    <dbReference type="NCBI Taxonomy" id="557555"/>
    <lineage>
        <taxon>Bacteria</taxon>
        <taxon>Bacillati</taxon>
        <taxon>Bacillota</taxon>
        <taxon>Bacilli</taxon>
        <taxon>Bacillales</taxon>
        <taxon>Paenibacillaceae</taxon>
        <taxon>Cohnella</taxon>
    </lineage>
</organism>
<proteinExistence type="predicted"/>
<feature type="transmembrane region" description="Helical" evidence="1">
    <location>
        <begin position="257"/>
        <end position="285"/>
    </location>
</feature>
<evidence type="ECO:0000313" key="2">
    <source>
        <dbReference type="EMBL" id="MBB6695043.1"/>
    </source>
</evidence>
<feature type="transmembrane region" description="Helical" evidence="1">
    <location>
        <begin position="297"/>
        <end position="319"/>
    </location>
</feature>
<feature type="transmembrane region" description="Helical" evidence="1">
    <location>
        <begin position="421"/>
        <end position="438"/>
    </location>
</feature>
<feature type="transmembrane region" description="Helical" evidence="1">
    <location>
        <begin position="228"/>
        <end position="245"/>
    </location>
</feature>
<gene>
    <name evidence="2" type="ORF">H7B90_26975</name>
</gene>
<feature type="transmembrane region" description="Helical" evidence="1">
    <location>
        <begin position="445"/>
        <end position="464"/>
    </location>
</feature>
<reference evidence="2 3" key="1">
    <citation type="submission" date="2020-08" db="EMBL/GenBank/DDBJ databases">
        <title>Cohnella phylogeny.</title>
        <authorList>
            <person name="Dunlap C."/>
        </authorList>
    </citation>
    <scope>NUCLEOTIDE SEQUENCE [LARGE SCALE GENOMIC DNA]</scope>
    <source>
        <strain evidence="2 3">DSM 25239</strain>
    </source>
</reference>
<dbReference type="AlphaFoldDB" id="A0A841U9X7"/>
<keyword evidence="1" id="KW-1133">Transmembrane helix</keyword>
<accession>A0A841U9X7</accession>
<keyword evidence="2" id="KW-0762">Sugar transport</keyword>
<feature type="transmembrane region" description="Helical" evidence="1">
    <location>
        <begin position="196"/>
        <end position="216"/>
    </location>
</feature>
<dbReference type="Gene3D" id="3.40.50.2300">
    <property type="match status" value="1"/>
</dbReference>
<keyword evidence="3" id="KW-1185">Reference proteome</keyword>
<sequence>MSATKTAAIIGSSGGNLFHSGGGDPSKLLSEIAEQCRAAGIAVEAALFVAASGSMDQTAASTTAELYEWSGGAQAFRRREAGPLEEVNRQAELQDADIAALIEQGRIDGLILMSCDPLGTNRRSIEAAVRRGLPIVGTGGTSMGRVRSMGANVVSLSGTTGTTNLTRAVSFALALSRHWKLPYRMAGTRTLRQARLSGVMSSSMPAFIAVLLLLSVAKLPALSGLHEAAAVLAALPGVILAVFAARQLSDLGEVTLIAGAIAGLLSAEAGIIGAVLGGLAAGWLVPRVFQFGTKRGFPATTVNIATAGVSGLVPGLLLFYVASPYTSAAGDAIRDALDWIVGLSPAVIGLVLGLAMWPLIMKGWYHVAILPLILIEMERYGNSLFGALDMAGLVMTSAGILLAQMAVPPNPGERKLALKPFWLNVGFGTFIEASYVYMRNNRAVYAGAIVASGAAGAVIGGLHLRSTAYVPSYLALLFSNDARGFLLAMLTAMALAFTVSSCANWANRKRRRQEAAD</sequence>
<name>A0A841U9X7_9BACL</name>
<dbReference type="EMBL" id="JACJVR010000110">
    <property type="protein sequence ID" value="MBB6695043.1"/>
    <property type="molecule type" value="Genomic_DNA"/>
</dbReference>
<protein>
    <submittedName>
        <fullName evidence="2">PTS sugar transporter</fullName>
    </submittedName>
</protein>
<feature type="transmembrane region" description="Helical" evidence="1">
    <location>
        <begin position="484"/>
        <end position="506"/>
    </location>
</feature>
<feature type="transmembrane region" description="Helical" evidence="1">
    <location>
        <begin position="380"/>
        <end position="401"/>
    </location>
</feature>
<keyword evidence="2" id="KW-0813">Transport</keyword>
<evidence type="ECO:0000313" key="3">
    <source>
        <dbReference type="Proteomes" id="UP000553776"/>
    </source>
</evidence>
<comment type="caution">
    <text evidence="2">The sequence shown here is derived from an EMBL/GenBank/DDBJ whole genome shotgun (WGS) entry which is preliminary data.</text>
</comment>
<feature type="transmembrane region" description="Helical" evidence="1">
    <location>
        <begin position="339"/>
        <end position="360"/>
    </location>
</feature>